<feature type="transmembrane region" description="Helical" evidence="6">
    <location>
        <begin position="217"/>
        <end position="242"/>
    </location>
</feature>
<dbReference type="InterPro" id="IPR035906">
    <property type="entry name" value="MetI-like_sf"/>
</dbReference>
<name>A0A5D4MC38_9BACI</name>
<keyword evidence="4 6" id="KW-1133">Transmembrane helix</keyword>
<keyword evidence="3 6" id="KW-0812">Transmembrane</keyword>
<feature type="transmembrane region" description="Helical" evidence="6">
    <location>
        <begin position="12"/>
        <end position="32"/>
    </location>
</feature>
<evidence type="ECO:0000256" key="1">
    <source>
        <dbReference type="ARBA" id="ARBA00004141"/>
    </source>
</evidence>
<evidence type="ECO:0000259" key="7">
    <source>
        <dbReference type="PROSITE" id="PS50928"/>
    </source>
</evidence>
<evidence type="ECO:0000256" key="5">
    <source>
        <dbReference type="ARBA" id="ARBA00023136"/>
    </source>
</evidence>
<organism evidence="8 9">
    <name type="scientific">Rossellomorea vietnamensis</name>
    <dbReference type="NCBI Taxonomy" id="218284"/>
    <lineage>
        <taxon>Bacteria</taxon>
        <taxon>Bacillati</taxon>
        <taxon>Bacillota</taxon>
        <taxon>Bacilli</taxon>
        <taxon>Bacillales</taxon>
        <taxon>Bacillaceae</taxon>
        <taxon>Rossellomorea</taxon>
    </lineage>
</organism>
<reference evidence="8 9" key="1">
    <citation type="submission" date="2019-08" db="EMBL/GenBank/DDBJ databases">
        <title>Bacillus genomes from the desert of Cuatro Cienegas, Coahuila.</title>
        <authorList>
            <person name="Olmedo-Alvarez G."/>
        </authorList>
    </citation>
    <scope>NUCLEOTIDE SEQUENCE [LARGE SCALE GENOMIC DNA]</scope>
    <source>
        <strain evidence="8 9">CH128b_4D</strain>
    </source>
</reference>
<accession>A0A5D4MC38</accession>
<dbReference type="GO" id="GO:0005886">
    <property type="term" value="C:plasma membrane"/>
    <property type="evidence" value="ECO:0007669"/>
    <property type="project" value="UniProtKB-SubCell"/>
</dbReference>
<gene>
    <name evidence="8" type="ORF">FZC84_13940</name>
</gene>
<keyword evidence="2 6" id="KW-0813">Transport</keyword>
<dbReference type="PANTHER" id="PTHR43839:SF3">
    <property type="entry name" value="OLIGOPEPTIDE ABC TRANSPORTER, PERMEASE PROTEIN"/>
    <property type="match status" value="1"/>
</dbReference>
<dbReference type="Pfam" id="PF00528">
    <property type="entry name" value="BPD_transp_1"/>
    <property type="match status" value="1"/>
</dbReference>
<evidence type="ECO:0000256" key="6">
    <source>
        <dbReference type="RuleBase" id="RU363032"/>
    </source>
</evidence>
<comment type="similarity">
    <text evidence="6">Belongs to the binding-protein-dependent transport system permease family.</text>
</comment>
<feature type="transmembrane region" description="Helical" evidence="6">
    <location>
        <begin position="82"/>
        <end position="109"/>
    </location>
</feature>
<dbReference type="SUPFAM" id="SSF161098">
    <property type="entry name" value="MetI-like"/>
    <property type="match status" value="1"/>
</dbReference>
<evidence type="ECO:0000256" key="3">
    <source>
        <dbReference type="ARBA" id="ARBA00022692"/>
    </source>
</evidence>
<dbReference type="AlphaFoldDB" id="A0A5D4MC38"/>
<dbReference type="InterPro" id="IPR000515">
    <property type="entry name" value="MetI-like"/>
</dbReference>
<protein>
    <submittedName>
        <fullName evidence="8">ABC transporter permease subunit</fullName>
    </submittedName>
</protein>
<evidence type="ECO:0000313" key="8">
    <source>
        <dbReference type="EMBL" id="TYR98530.1"/>
    </source>
</evidence>
<comment type="caution">
    <text evidence="8">The sequence shown here is derived from an EMBL/GenBank/DDBJ whole genome shotgun (WGS) entry which is preliminary data.</text>
</comment>
<dbReference type="Gene3D" id="1.10.3720.10">
    <property type="entry name" value="MetI-like"/>
    <property type="match status" value="1"/>
</dbReference>
<comment type="subcellular location">
    <subcellularLocation>
        <location evidence="6">Cell membrane</location>
        <topology evidence="6">Multi-pass membrane protein</topology>
    </subcellularLocation>
    <subcellularLocation>
        <location evidence="1">Membrane</location>
        <topology evidence="1">Multi-pass membrane protein</topology>
    </subcellularLocation>
</comment>
<evidence type="ECO:0000313" key="9">
    <source>
        <dbReference type="Proteomes" id="UP000325182"/>
    </source>
</evidence>
<evidence type="ECO:0000256" key="2">
    <source>
        <dbReference type="ARBA" id="ARBA00022448"/>
    </source>
</evidence>
<sequence>MLIWRLIKNPYFLLGFLFLFGLFGSSLVYYFYTGDHVPVIDLLKDKDGKFLPPPYSPLEFPPLGTDNFGHNVFILMLVGAKYTIGAAMAIAFLRVIPSVLIGLIIHFLFKKIKPILAGIVDASNYFPTTLLAFLLLNWVMSDGPLRNPDDFLYSFQELVVIYILILVAISIPSVSLLFSNEIESVMKKEFIDGARVLGAREFHFIKNHLRPFIVPQIYLVLIREFIATMLLISHLGVLGIFIGGSRVAEDLFGNNSFFSLAHEWSGSLGTWWQFLWTTYPWIAFIPVVFFTLTILAGKMMLVGLSKELEKSSISHDAGLVEEKQKQSRADQGLFEMVESRKM</sequence>
<proteinExistence type="inferred from homology"/>
<feature type="transmembrane region" description="Helical" evidence="6">
    <location>
        <begin position="281"/>
        <end position="304"/>
    </location>
</feature>
<dbReference type="GO" id="GO:0055085">
    <property type="term" value="P:transmembrane transport"/>
    <property type="evidence" value="ECO:0007669"/>
    <property type="project" value="InterPro"/>
</dbReference>
<feature type="transmembrane region" description="Helical" evidence="6">
    <location>
        <begin position="116"/>
        <end position="139"/>
    </location>
</feature>
<dbReference type="Proteomes" id="UP000325182">
    <property type="component" value="Unassembled WGS sequence"/>
</dbReference>
<evidence type="ECO:0000256" key="4">
    <source>
        <dbReference type="ARBA" id="ARBA00022989"/>
    </source>
</evidence>
<feature type="domain" description="ABC transmembrane type-1" evidence="7">
    <location>
        <begin position="84"/>
        <end position="300"/>
    </location>
</feature>
<feature type="transmembrane region" description="Helical" evidence="6">
    <location>
        <begin position="159"/>
        <end position="178"/>
    </location>
</feature>
<keyword evidence="5 6" id="KW-0472">Membrane</keyword>
<dbReference type="PROSITE" id="PS50928">
    <property type="entry name" value="ABC_TM1"/>
    <property type="match status" value="1"/>
</dbReference>
<dbReference type="EMBL" id="VTEG01000010">
    <property type="protein sequence ID" value="TYR98530.1"/>
    <property type="molecule type" value="Genomic_DNA"/>
</dbReference>
<dbReference type="RefSeq" id="WP_148954306.1">
    <property type="nucleotide sequence ID" value="NZ_VTEG01000010.1"/>
</dbReference>
<dbReference type="PANTHER" id="PTHR43839">
    <property type="entry name" value="OPPC IN A BINDING PROTEIN-DEPENDENT TRANSPORT SYSTEM"/>
    <property type="match status" value="1"/>
</dbReference>